<evidence type="ECO:0000313" key="4">
    <source>
        <dbReference type="Proteomes" id="UP001151529"/>
    </source>
</evidence>
<keyword evidence="2" id="KW-0067">ATP-binding</keyword>
<organism evidence="3 4">
    <name type="scientific">Salix viminalis</name>
    <name type="common">Common osier</name>
    <name type="synonym">Basket willow</name>
    <dbReference type="NCBI Taxonomy" id="40686"/>
    <lineage>
        <taxon>Eukaryota</taxon>
        <taxon>Viridiplantae</taxon>
        <taxon>Streptophyta</taxon>
        <taxon>Embryophyta</taxon>
        <taxon>Tracheophyta</taxon>
        <taxon>Spermatophyta</taxon>
        <taxon>Magnoliopsida</taxon>
        <taxon>eudicotyledons</taxon>
        <taxon>Gunneridae</taxon>
        <taxon>Pentapetalae</taxon>
        <taxon>rosids</taxon>
        <taxon>fabids</taxon>
        <taxon>Malpighiales</taxon>
        <taxon>Salicaceae</taxon>
        <taxon>Saliceae</taxon>
        <taxon>Salix</taxon>
    </lineage>
</organism>
<feature type="non-terminal residue" evidence="3">
    <location>
        <position position="1"/>
    </location>
</feature>
<gene>
    <name evidence="3" type="ORF">OIU85_009756</name>
</gene>
<proteinExistence type="predicted"/>
<protein>
    <submittedName>
        <fullName evidence="3">Uncharacterized protein</fullName>
    </submittedName>
</protein>
<dbReference type="Proteomes" id="UP001151529">
    <property type="component" value="Chromosome 15Z"/>
</dbReference>
<dbReference type="OrthoDB" id="1721827at2759"/>
<evidence type="ECO:0000313" key="3">
    <source>
        <dbReference type="EMBL" id="KAJ6676506.1"/>
    </source>
</evidence>
<keyword evidence="4" id="KW-1185">Reference proteome</keyword>
<reference evidence="3" key="2">
    <citation type="journal article" date="2023" name="Int. J. Mol. Sci.">
        <title>De Novo Assembly and Annotation of 11 Diverse Shrub Willow (Salix) Genomes Reveals Novel Gene Organization in Sex-Linked Regions.</title>
        <authorList>
            <person name="Hyden B."/>
            <person name="Feng K."/>
            <person name="Yates T.B."/>
            <person name="Jawdy S."/>
            <person name="Cereghino C."/>
            <person name="Smart L.B."/>
            <person name="Muchero W."/>
        </authorList>
    </citation>
    <scope>NUCLEOTIDE SEQUENCE [LARGE SCALE GENOMIC DNA]</scope>
    <source>
        <tissue evidence="3">Shoot tip</tissue>
    </source>
</reference>
<dbReference type="EMBL" id="JAPFFL010000015">
    <property type="protein sequence ID" value="KAJ6676506.1"/>
    <property type="molecule type" value="Genomic_DNA"/>
</dbReference>
<dbReference type="InterPro" id="IPR051701">
    <property type="entry name" value="Mito_OM_Translocase_MSP1"/>
</dbReference>
<dbReference type="GO" id="GO:0005524">
    <property type="term" value="F:ATP binding"/>
    <property type="evidence" value="ECO:0007669"/>
    <property type="project" value="UniProtKB-KW"/>
</dbReference>
<name>A0A9Q0NV64_SALVM</name>
<sequence>GPPNGIRGKVVLLFEDNPLSKIGVRFDKPIPDGVDLGDVCEGGHGYFCNVADLCLESTAVEDLDKLLINTLFEAVHSESRNSPFILFMKDAEKSIVGNSDSYSTFKSRLEKLPDNVVVIGSHTQIDNRKEKFANPHPPFHAPTPWCKGDRLSRVTISGCGTFLLARALKWRKWHAACDRLTCLGPSSYWYHRSHPGGLLFTKFGSNQTALLDLAFPDSFGRLGDRGKEVPKATKLLTKLFSKQSSYSYATG</sequence>
<dbReference type="PANTHER" id="PTHR45644">
    <property type="entry name" value="AAA ATPASE, PUTATIVE (AFU_ORTHOLOGUE AFUA_2G12920)-RELATED-RELATED"/>
    <property type="match status" value="1"/>
</dbReference>
<evidence type="ECO:0000256" key="2">
    <source>
        <dbReference type="ARBA" id="ARBA00022840"/>
    </source>
</evidence>
<evidence type="ECO:0000256" key="1">
    <source>
        <dbReference type="ARBA" id="ARBA00022741"/>
    </source>
</evidence>
<reference evidence="3" key="1">
    <citation type="submission" date="2022-11" db="EMBL/GenBank/DDBJ databases">
        <authorList>
            <person name="Hyden B.L."/>
            <person name="Feng K."/>
            <person name="Yates T."/>
            <person name="Jawdy S."/>
            <person name="Smart L.B."/>
            <person name="Muchero W."/>
        </authorList>
    </citation>
    <scope>NUCLEOTIDE SEQUENCE</scope>
    <source>
        <tissue evidence="3">Shoot tip</tissue>
    </source>
</reference>
<comment type="caution">
    <text evidence="3">The sequence shown here is derived from an EMBL/GenBank/DDBJ whole genome shotgun (WGS) entry which is preliminary data.</text>
</comment>
<keyword evidence="1" id="KW-0547">Nucleotide-binding</keyword>
<dbReference type="GO" id="GO:0005741">
    <property type="term" value="C:mitochondrial outer membrane"/>
    <property type="evidence" value="ECO:0007669"/>
    <property type="project" value="TreeGrafter"/>
</dbReference>
<dbReference type="AlphaFoldDB" id="A0A9Q0NV64"/>
<dbReference type="PANTHER" id="PTHR45644:SF39">
    <property type="entry name" value="AAA-TYPE ATPASE FAMILY PROTEIN-RELATED"/>
    <property type="match status" value="1"/>
</dbReference>
<accession>A0A9Q0NV64</accession>